<feature type="transmembrane region" description="Helical" evidence="1">
    <location>
        <begin position="90"/>
        <end position="112"/>
    </location>
</feature>
<proteinExistence type="predicted"/>
<keyword evidence="3" id="KW-1185">Reference proteome</keyword>
<dbReference type="RefSeq" id="XP_020128319.1">
    <property type="nucleotide sequence ID" value="XM_020275771.1"/>
</dbReference>
<evidence type="ECO:0008006" key="4">
    <source>
        <dbReference type="Google" id="ProtNLM"/>
    </source>
</evidence>
<evidence type="ECO:0000256" key="1">
    <source>
        <dbReference type="SAM" id="Phobius"/>
    </source>
</evidence>
<dbReference type="Pfam" id="PF10067">
    <property type="entry name" value="DUF2306"/>
    <property type="match status" value="1"/>
</dbReference>
<dbReference type="GeneID" id="31016032"/>
<name>A0A1J9RHN1_9PEZI</name>
<sequence length="347" mass="38844">MKQESFPAIDDSPVSSPVREAKEPSRYAALHNWFGFQRAYNFPLFIVFAGAMFGFSLSRLQFYSFDGIFAANTVPGGMAAYHAGKYRIGLILHLAACLPSGLLLVLQFVPAVRHRWLTFHRINGYVVFLLVLVSNAGACIVLGRRESGTRVDAQSAEAAMVLMTSVSMAAAYWNVKRLQIDQHRAWMLRTMFYYGVIITDRVIAQIAAIIISAYGGYYTVWSCRKMEYTYAQFGMQTLAQDYPGCFSGNGTMLDPRAHVVVEAIHDASRPPNLGASITIPFGTSLWMALVLHIIGVEMYLSLTPRESARLRQVSYEKQCEAGFRNPGYGGWTVDRWGDAEKWRPSQK</sequence>
<protein>
    <recommendedName>
        <fullName evidence="4">Microtubule associated protein</fullName>
    </recommendedName>
</protein>
<dbReference type="Proteomes" id="UP000183809">
    <property type="component" value="Unassembled WGS sequence"/>
</dbReference>
<keyword evidence="1" id="KW-1133">Transmembrane helix</keyword>
<dbReference type="AlphaFoldDB" id="A0A1J9RHN1"/>
<feature type="transmembrane region" description="Helical" evidence="1">
    <location>
        <begin position="40"/>
        <end position="58"/>
    </location>
</feature>
<reference evidence="2 3" key="1">
    <citation type="submission" date="2016-10" db="EMBL/GenBank/DDBJ databases">
        <title>Proteomics and genomics reveal pathogen-plant mechanisms compatible with a hemibiotrophic lifestyle of Diplodia corticola.</title>
        <authorList>
            <person name="Fernandes I."/>
            <person name="De Jonge R."/>
            <person name="Van De Peer Y."/>
            <person name="Devreese B."/>
            <person name="Alves A."/>
            <person name="Esteves A.C."/>
        </authorList>
    </citation>
    <scope>NUCLEOTIDE SEQUENCE [LARGE SCALE GENOMIC DNA]</scope>
    <source>
        <strain evidence="2 3">CBS 112549</strain>
    </source>
</reference>
<evidence type="ECO:0000313" key="2">
    <source>
        <dbReference type="EMBL" id="OJD32059.1"/>
    </source>
</evidence>
<feature type="transmembrane region" description="Helical" evidence="1">
    <location>
        <begin position="155"/>
        <end position="173"/>
    </location>
</feature>
<comment type="caution">
    <text evidence="2">The sequence shown here is derived from an EMBL/GenBank/DDBJ whole genome shotgun (WGS) entry which is preliminary data.</text>
</comment>
<feature type="transmembrane region" description="Helical" evidence="1">
    <location>
        <begin position="124"/>
        <end position="143"/>
    </location>
</feature>
<dbReference type="InterPro" id="IPR018750">
    <property type="entry name" value="DUF2306_membrane"/>
</dbReference>
<keyword evidence="1" id="KW-0812">Transmembrane</keyword>
<gene>
    <name evidence="2" type="ORF">BKCO1_4100012</name>
</gene>
<accession>A0A1J9RHN1</accession>
<dbReference type="OrthoDB" id="193478at2759"/>
<evidence type="ECO:0000313" key="3">
    <source>
        <dbReference type="Proteomes" id="UP000183809"/>
    </source>
</evidence>
<feature type="transmembrane region" description="Helical" evidence="1">
    <location>
        <begin position="193"/>
        <end position="217"/>
    </location>
</feature>
<organism evidence="2 3">
    <name type="scientific">Diplodia corticola</name>
    <dbReference type="NCBI Taxonomy" id="236234"/>
    <lineage>
        <taxon>Eukaryota</taxon>
        <taxon>Fungi</taxon>
        <taxon>Dikarya</taxon>
        <taxon>Ascomycota</taxon>
        <taxon>Pezizomycotina</taxon>
        <taxon>Dothideomycetes</taxon>
        <taxon>Dothideomycetes incertae sedis</taxon>
        <taxon>Botryosphaeriales</taxon>
        <taxon>Botryosphaeriaceae</taxon>
        <taxon>Diplodia</taxon>
    </lineage>
</organism>
<feature type="transmembrane region" description="Helical" evidence="1">
    <location>
        <begin position="277"/>
        <end position="302"/>
    </location>
</feature>
<dbReference type="EMBL" id="MNUE01000041">
    <property type="protein sequence ID" value="OJD32059.1"/>
    <property type="molecule type" value="Genomic_DNA"/>
</dbReference>
<dbReference type="STRING" id="236234.A0A1J9RHN1"/>
<keyword evidence="1" id="KW-0472">Membrane</keyword>